<organism evidence="3 4">
    <name type="scientific">Cyclocybe aegerita</name>
    <name type="common">Black poplar mushroom</name>
    <name type="synonym">Agrocybe aegerita</name>
    <dbReference type="NCBI Taxonomy" id="1973307"/>
    <lineage>
        <taxon>Eukaryota</taxon>
        <taxon>Fungi</taxon>
        <taxon>Dikarya</taxon>
        <taxon>Basidiomycota</taxon>
        <taxon>Agaricomycotina</taxon>
        <taxon>Agaricomycetes</taxon>
        <taxon>Agaricomycetidae</taxon>
        <taxon>Agaricales</taxon>
        <taxon>Agaricineae</taxon>
        <taxon>Bolbitiaceae</taxon>
        <taxon>Cyclocybe</taxon>
    </lineage>
</organism>
<dbReference type="GO" id="GO:0005524">
    <property type="term" value="F:ATP binding"/>
    <property type="evidence" value="ECO:0007669"/>
    <property type="project" value="InterPro"/>
</dbReference>
<accession>A0A8S0XYD7</accession>
<proteinExistence type="predicted"/>
<name>A0A8S0XYD7_CYCAE</name>
<dbReference type="Gene3D" id="3.40.50.300">
    <property type="entry name" value="P-loop containing nucleotide triphosphate hydrolases"/>
    <property type="match status" value="1"/>
</dbReference>
<dbReference type="OrthoDB" id="3051194at2759"/>
<comment type="caution">
    <text evidence="3">The sequence shown here is derived from an EMBL/GenBank/DDBJ whole genome shotgun (WGS) entry which is preliminary data.</text>
</comment>
<reference evidence="3 4" key="1">
    <citation type="submission" date="2020-01" db="EMBL/GenBank/DDBJ databases">
        <authorList>
            <person name="Gupta K D."/>
        </authorList>
    </citation>
    <scope>NUCLEOTIDE SEQUENCE [LARGE SCALE GENOMIC DNA]</scope>
</reference>
<feature type="domain" description="DEAD/DEAH-box helicase" evidence="2">
    <location>
        <begin position="169"/>
        <end position="195"/>
    </location>
</feature>
<dbReference type="Pfam" id="PF00270">
    <property type="entry name" value="DEAD"/>
    <property type="match status" value="1"/>
</dbReference>
<dbReference type="InterPro" id="IPR027417">
    <property type="entry name" value="P-loop_NTPase"/>
</dbReference>
<evidence type="ECO:0000256" key="1">
    <source>
        <dbReference type="SAM" id="MobiDB-lite"/>
    </source>
</evidence>
<protein>
    <recommendedName>
        <fullName evidence="2">DEAD/DEAH-box helicase domain-containing protein</fullName>
    </recommendedName>
</protein>
<dbReference type="GO" id="GO:0003676">
    <property type="term" value="F:nucleic acid binding"/>
    <property type="evidence" value="ECO:0007669"/>
    <property type="project" value="InterPro"/>
</dbReference>
<evidence type="ECO:0000313" key="4">
    <source>
        <dbReference type="Proteomes" id="UP000467700"/>
    </source>
</evidence>
<keyword evidence="4" id="KW-1185">Reference proteome</keyword>
<dbReference type="SUPFAM" id="SSF52540">
    <property type="entry name" value="P-loop containing nucleoside triphosphate hydrolases"/>
    <property type="match status" value="1"/>
</dbReference>
<evidence type="ECO:0000313" key="3">
    <source>
        <dbReference type="EMBL" id="CAA7268511.1"/>
    </source>
</evidence>
<dbReference type="AlphaFoldDB" id="A0A8S0XYD7"/>
<sequence>MASSSRTSLLAKVARLSTTNSSNSMTARCMPIFRRSFILLASRRGGFPQQRLPFPSELLLPRAFSTSSPFSASVAEKRRSSGPSSLESEDALSEDVSLASKEAIPDSRVPIHTLRGVIHENTLKAMTVHPFKHTHMSPVQEHILPLLPDLALPHDQHPSTTSPSMSHHKPRDLLVKAKTGTGKTMAFLVPAIEARVKAISDHVESSLEQLKATGLQPNLSDRLTATRRLPHNKLAR</sequence>
<feature type="region of interest" description="Disordered" evidence="1">
    <location>
        <begin position="70"/>
        <end position="92"/>
    </location>
</feature>
<dbReference type="Proteomes" id="UP000467700">
    <property type="component" value="Unassembled WGS sequence"/>
</dbReference>
<evidence type="ECO:0000259" key="2">
    <source>
        <dbReference type="Pfam" id="PF00270"/>
    </source>
</evidence>
<gene>
    <name evidence="3" type="ORF">AAE3_LOCUS10637</name>
</gene>
<dbReference type="InterPro" id="IPR011545">
    <property type="entry name" value="DEAD/DEAH_box_helicase_dom"/>
</dbReference>
<dbReference type="EMBL" id="CACVBS010000068">
    <property type="protein sequence ID" value="CAA7268511.1"/>
    <property type="molecule type" value="Genomic_DNA"/>
</dbReference>